<organism evidence="1 2">
    <name type="scientific">Eleutherodactylus coqui</name>
    <name type="common">Puerto Rican coqui</name>
    <dbReference type="NCBI Taxonomy" id="57060"/>
    <lineage>
        <taxon>Eukaryota</taxon>
        <taxon>Metazoa</taxon>
        <taxon>Chordata</taxon>
        <taxon>Craniata</taxon>
        <taxon>Vertebrata</taxon>
        <taxon>Euteleostomi</taxon>
        <taxon>Amphibia</taxon>
        <taxon>Batrachia</taxon>
        <taxon>Anura</taxon>
        <taxon>Neobatrachia</taxon>
        <taxon>Hyloidea</taxon>
        <taxon>Eleutherodactylidae</taxon>
        <taxon>Eleutherodactylinae</taxon>
        <taxon>Eleutherodactylus</taxon>
        <taxon>Eleutherodactylus</taxon>
    </lineage>
</organism>
<accession>A0A8J6B223</accession>
<proteinExistence type="predicted"/>
<dbReference type="OrthoDB" id="4405280at2759"/>
<evidence type="ECO:0000313" key="2">
    <source>
        <dbReference type="Proteomes" id="UP000770717"/>
    </source>
</evidence>
<dbReference type="AlphaFoldDB" id="A0A8J6B223"/>
<evidence type="ECO:0000313" key="1">
    <source>
        <dbReference type="EMBL" id="KAG9461729.1"/>
    </source>
</evidence>
<protein>
    <submittedName>
        <fullName evidence="1">Uncharacterized protein</fullName>
    </submittedName>
</protein>
<dbReference type="Proteomes" id="UP000770717">
    <property type="component" value="Unassembled WGS sequence"/>
</dbReference>
<gene>
    <name evidence="1" type="ORF">GDO78_015911</name>
</gene>
<sequence length="133" mass="15319">MDRKTVGHAPRMMGNPYVNSMYHISLTSKFTYNGNISIITFLNEQLISAIRHLIYSGSPNMLRTAVIGNITFKRVRDGQYYTVDQLEPYFTCSLYGYLLYTLNKESFTCESQCKTTCQNNATCVHMKDEIICR</sequence>
<dbReference type="EMBL" id="WNTK01017243">
    <property type="protein sequence ID" value="KAG9461729.1"/>
    <property type="molecule type" value="Genomic_DNA"/>
</dbReference>
<keyword evidence="2" id="KW-1185">Reference proteome</keyword>
<reference evidence="1" key="1">
    <citation type="thesis" date="2020" institute="ProQuest LLC" country="789 East Eisenhower Parkway, Ann Arbor, MI, USA">
        <title>Comparative Genomics and Chromosome Evolution.</title>
        <authorList>
            <person name="Mudd A.B."/>
        </authorList>
    </citation>
    <scope>NUCLEOTIDE SEQUENCE</scope>
    <source>
        <strain evidence="1">HN-11 Male</strain>
        <tissue evidence="1">Kidney and liver</tissue>
    </source>
</reference>
<name>A0A8J6B223_ELECQ</name>
<comment type="caution">
    <text evidence="1">The sequence shown here is derived from an EMBL/GenBank/DDBJ whole genome shotgun (WGS) entry which is preliminary data.</text>
</comment>